<dbReference type="GO" id="GO:0003676">
    <property type="term" value="F:nucleic acid binding"/>
    <property type="evidence" value="ECO:0007669"/>
    <property type="project" value="InterPro"/>
</dbReference>
<dbReference type="AlphaFoldDB" id="A0A316HDZ9"/>
<protein>
    <submittedName>
        <fullName evidence="2">Putative transposase</fullName>
    </submittedName>
</protein>
<dbReference type="PANTHER" id="PTHR47515">
    <property type="entry name" value="LOW CALCIUM RESPONSE LOCUS PROTEIN T"/>
    <property type="match status" value="1"/>
</dbReference>
<keyword evidence="3" id="KW-1185">Reference proteome</keyword>
<organism evidence="2 3">
    <name type="scientific">Fulvimonas soli</name>
    <dbReference type="NCBI Taxonomy" id="155197"/>
    <lineage>
        <taxon>Bacteria</taxon>
        <taxon>Pseudomonadati</taxon>
        <taxon>Pseudomonadota</taxon>
        <taxon>Gammaproteobacteria</taxon>
        <taxon>Lysobacterales</taxon>
        <taxon>Rhodanobacteraceae</taxon>
        <taxon>Fulvimonas</taxon>
    </lineage>
</organism>
<dbReference type="GO" id="GO:0015074">
    <property type="term" value="P:DNA integration"/>
    <property type="evidence" value="ECO:0007669"/>
    <property type="project" value="InterPro"/>
</dbReference>
<dbReference type="Pfam" id="PF13276">
    <property type="entry name" value="HTH_21"/>
    <property type="match status" value="1"/>
</dbReference>
<feature type="domain" description="Integrase catalytic" evidence="1">
    <location>
        <begin position="100"/>
        <end position="260"/>
    </location>
</feature>
<dbReference type="NCBIfam" id="NF033516">
    <property type="entry name" value="transpos_IS3"/>
    <property type="match status" value="1"/>
</dbReference>
<gene>
    <name evidence="2" type="ORF">C7456_1392</name>
</gene>
<dbReference type="InterPro" id="IPR012337">
    <property type="entry name" value="RNaseH-like_sf"/>
</dbReference>
<dbReference type="SUPFAM" id="SSF53098">
    <property type="entry name" value="Ribonuclease H-like"/>
    <property type="match status" value="1"/>
</dbReference>
<comment type="caution">
    <text evidence="2">The sequence shown here is derived from an EMBL/GenBank/DDBJ whole genome shotgun (WGS) entry which is preliminary data.</text>
</comment>
<accession>A0A316HDZ9</accession>
<evidence type="ECO:0000259" key="1">
    <source>
        <dbReference type="PROSITE" id="PS50994"/>
    </source>
</evidence>
<dbReference type="InterPro" id="IPR048020">
    <property type="entry name" value="Transpos_IS3"/>
</dbReference>
<evidence type="ECO:0000313" key="2">
    <source>
        <dbReference type="EMBL" id="PWK78607.1"/>
    </source>
</evidence>
<sequence length="277" mass="31633">MLELTTVSERRACRLAGLSRDSFRHPPEPTAATQALSARIIELAQVRRRFGYRRLHDLLRPEFPNVNHKKIYRLYREAKLAVRRRSKARLPAGERQRLCPATVPNKVWSMDFVSDALASGRRIKCLTVADDFTHESVDIAVDHGIGGAYVVRLLDQAACFRGYPQVVRTDNGPEFTSRAFMAWTQRHGIEHRLIEPGKPMQNGYIESFNGKFRDECLNEHWFTSLAQAREVIADWRRDYNEVRPHSSCGRIPPAQFAANHRAQTGNNAVPSNPGLYQ</sequence>
<name>A0A316HDZ9_9GAMM</name>
<dbReference type="EMBL" id="QGHC01000039">
    <property type="protein sequence ID" value="PWK78607.1"/>
    <property type="molecule type" value="Genomic_DNA"/>
</dbReference>
<dbReference type="Gene3D" id="3.30.420.10">
    <property type="entry name" value="Ribonuclease H-like superfamily/Ribonuclease H"/>
    <property type="match status" value="1"/>
</dbReference>
<dbReference type="InterPro" id="IPR001584">
    <property type="entry name" value="Integrase_cat-core"/>
</dbReference>
<dbReference type="PROSITE" id="PS50994">
    <property type="entry name" value="INTEGRASE"/>
    <property type="match status" value="1"/>
</dbReference>
<dbReference type="PANTHER" id="PTHR47515:SF1">
    <property type="entry name" value="BLR2054 PROTEIN"/>
    <property type="match status" value="1"/>
</dbReference>
<proteinExistence type="predicted"/>
<dbReference type="InterPro" id="IPR036397">
    <property type="entry name" value="RNaseH_sf"/>
</dbReference>
<dbReference type="InterPro" id="IPR025948">
    <property type="entry name" value="HTH-like_dom"/>
</dbReference>
<reference evidence="2 3" key="1">
    <citation type="submission" date="2018-05" db="EMBL/GenBank/DDBJ databases">
        <title>Genomic Encyclopedia of Type Strains, Phase IV (KMG-IV): sequencing the most valuable type-strain genomes for metagenomic binning, comparative biology and taxonomic classification.</title>
        <authorList>
            <person name="Goeker M."/>
        </authorList>
    </citation>
    <scope>NUCLEOTIDE SEQUENCE [LARGE SCALE GENOMIC DNA]</scope>
    <source>
        <strain evidence="2 3">DSM 14263</strain>
    </source>
</reference>
<dbReference type="Pfam" id="PF13683">
    <property type="entry name" value="rve_3"/>
    <property type="match status" value="1"/>
</dbReference>
<dbReference type="Proteomes" id="UP000245812">
    <property type="component" value="Unassembled WGS sequence"/>
</dbReference>
<evidence type="ECO:0000313" key="3">
    <source>
        <dbReference type="Proteomes" id="UP000245812"/>
    </source>
</evidence>